<evidence type="ECO:0000256" key="6">
    <source>
        <dbReference type="ARBA" id="ARBA00022840"/>
    </source>
</evidence>
<evidence type="ECO:0000256" key="3">
    <source>
        <dbReference type="ARBA" id="ARBA00022741"/>
    </source>
</evidence>
<dbReference type="Gene3D" id="3.40.50.300">
    <property type="entry name" value="P-loop containing nucleotide triphosphate hydrolases"/>
    <property type="match status" value="1"/>
</dbReference>
<keyword evidence="3" id="KW-0547">Nucleotide-binding</keyword>
<dbReference type="InterPro" id="IPR049730">
    <property type="entry name" value="SNF2/RAD54-like_C"/>
</dbReference>
<proteinExistence type="inferred from homology"/>
<evidence type="ECO:0000256" key="2">
    <source>
        <dbReference type="ARBA" id="ARBA00007025"/>
    </source>
</evidence>
<evidence type="ECO:0000256" key="8">
    <source>
        <dbReference type="ARBA" id="ARBA00023242"/>
    </source>
</evidence>
<accession>A0AAW2Z6A5</accession>
<dbReference type="PANTHER" id="PTHR45797">
    <property type="entry name" value="RAD54-LIKE"/>
    <property type="match status" value="1"/>
</dbReference>
<keyword evidence="8" id="KW-0539">Nucleus</keyword>
<reference evidence="9 10" key="1">
    <citation type="submission" date="2024-03" db="EMBL/GenBank/DDBJ databases">
        <title>The Acrasis kona genome and developmental transcriptomes reveal deep origins of eukaryotic multicellular pathways.</title>
        <authorList>
            <person name="Sheikh S."/>
            <person name="Fu C.-J."/>
            <person name="Brown M.W."/>
            <person name="Baldauf S.L."/>
        </authorList>
    </citation>
    <scope>NUCLEOTIDE SEQUENCE [LARGE SCALE GENOMIC DNA]</scope>
    <source>
        <strain evidence="9 10">ATCC MYA-3509</strain>
    </source>
</reference>
<organism evidence="9 10">
    <name type="scientific">Acrasis kona</name>
    <dbReference type="NCBI Taxonomy" id="1008807"/>
    <lineage>
        <taxon>Eukaryota</taxon>
        <taxon>Discoba</taxon>
        <taxon>Heterolobosea</taxon>
        <taxon>Tetramitia</taxon>
        <taxon>Eutetramitia</taxon>
        <taxon>Acrasidae</taxon>
        <taxon>Acrasis</taxon>
    </lineage>
</organism>
<dbReference type="InterPro" id="IPR044574">
    <property type="entry name" value="ARIP4-like"/>
</dbReference>
<keyword evidence="5" id="KW-0347">Helicase</keyword>
<evidence type="ECO:0000313" key="10">
    <source>
        <dbReference type="Proteomes" id="UP001431209"/>
    </source>
</evidence>
<sequence length="270" mass="30931">MAGGQGINLTGASRVVVYDVTWDPTWSSQAIFRAYRFRQTKPVHIYRFVTCGTIEERIWLRCIAKMWLFKKIVDSQNPLRRIGLNDLDLYKSDGIDDQHVQSNLMLNPTLYDQDVILKSLLGTLKSDACDDALILHPVDVTQEQIDTDQVNQAQRAVAAPNHVMNQDEADYEQRGGEFDVKKKIASVYYFESLYLEDPSEKLSKEDGDAAMRAYQAQMEPVRMARAAAMVGREEDEYKTDEEVEIQAVPALQDEQEQQVEQVEQRLLLLH</sequence>
<dbReference type="GO" id="GO:0005634">
    <property type="term" value="C:nucleus"/>
    <property type="evidence" value="ECO:0007669"/>
    <property type="project" value="UniProtKB-SubCell"/>
</dbReference>
<dbReference type="GO" id="GO:0004386">
    <property type="term" value="F:helicase activity"/>
    <property type="evidence" value="ECO:0007669"/>
    <property type="project" value="UniProtKB-KW"/>
</dbReference>
<comment type="caution">
    <text evidence="9">The sequence shown here is derived from an EMBL/GenBank/DDBJ whole genome shotgun (WGS) entry which is preliminary data.</text>
</comment>
<evidence type="ECO:0000256" key="1">
    <source>
        <dbReference type="ARBA" id="ARBA00004123"/>
    </source>
</evidence>
<comment type="subcellular location">
    <subcellularLocation>
        <location evidence="1">Nucleus</location>
    </subcellularLocation>
</comment>
<evidence type="ECO:0008006" key="11">
    <source>
        <dbReference type="Google" id="ProtNLM"/>
    </source>
</evidence>
<dbReference type="InterPro" id="IPR027417">
    <property type="entry name" value="P-loop_NTPase"/>
</dbReference>
<dbReference type="GO" id="GO:0016887">
    <property type="term" value="F:ATP hydrolysis activity"/>
    <property type="evidence" value="ECO:0007669"/>
    <property type="project" value="InterPro"/>
</dbReference>
<dbReference type="PANTHER" id="PTHR45797:SF1">
    <property type="entry name" value="HELICASE ARIP4"/>
    <property type="match status" value="1"/>
</dbReference>
<comment type="similarity">
    <text evidence="2">Belongs to the SNF2/RAD54 helicase family.</text>
</comment>
<protein>
    <recommendedName>
        <fullName evidence="11">Helicase C-terminal domain-containing protein</fullName>
    </recommendedName>
</protein>
<keyword evidence="4" id="KW-0378">Hydrolase</keyword>
<dbReference type="Proteomes" id="UP001431209">
    <property type="component" value="Unassembled WGS sequence"/>
</dbReference>
<name>A0AAW2Z6A5_9EUKA</name>
<evidence type="ECO:0000256" key="7">
    <source>
        <dbReference type="ARBA" id="ARBA00023125"/>
    </source>
</evidence>
<keyword evidence="6" id="KW-0067">ATP-binding</keyword>
<dbReference type="GO" id="GO:0005524">
    <property type="term" value="F:ATP binding"/>
    <property type="evidence" value="ECO:0007669"/>
    <property type="project" value="UniProtKB-KW"/>
</dbReference>
<evidence type="ECO:0000256" key="4">
    <source>
        <dbReference type="ARBA" id="ARBA00022801"/>
    </source>
</evidence>
<dbReference type="AlphaFoldDB" id="A0AAW2Z6A5"/>
<dbReference type="SUPFAM" id="SSF52540">
    <property type="entry name" value="P-loop containing nucleoside triphosphate hydrolases"/>
    <property type="match status" value="1"/>
</dbReference>
<evidence type="ECO:0000256" key="5">
    <source>
        <dbReference type="ARBA" id="ARBA00022806"/>
    </source>
</evidence>
<keyword evidence="10" id="KW-1185">Reference proteome</keyword>
<keyword evidence="7" id="KW-0238">DNA-binding</keyword>
<dbReference type="GO" id="GO:0003677">
    <property type="term" value="F:DNA binding"/>
    <property type="evidence" value="ECO:0007669"/>
    <property type="project" value="UniProtKB-KW"/>
</dbReference>
<evidence type="ECO:0000313" key="9">
    <source>
        <dbReference type="EMBL" id="KAL0485000.1"/>
    </source>
</evidence>
<dbReference type="CDD" id="cd18793">
    <property type="entry name" value="SF2_C_SNF"/>
    <property type="match status" value="1"/>
</dbReference>
<dbReference type="EMBL" id="JAOPGA020001095">
    <property type="protein sequence ID" value="KAL0485000.1"/>
    <property type="molecule type" value="Genomic_DNA"/>
</dbReference>
<gene>
    <name evidence="9" type="ORF">AKO1_003766</name>
</gene>